<dbReference type="PRINTS" id="PR00133">
    <property type="entry name" value="GLHYDRLASE3"/>
</dbReference>
<gene>
    <name evidence="15" type="ORF">PHISCL_06684</name>
</gene>
<evidence type="ECO:0000256" key="4">
    <source>
        <dbReference type="ARBA" id="ARBA00012744"/>
    </source>
</evidence>
<accession>A0A3A2ZNN1</accession>
<feature type="chain" id="PRO_5017259442" description="beta-glucosidase" evidence="13">
    <location>
        <begin position="19"/>
        <end position="889"/>
    </location>
</feature>
<sequence length="889" mass="96318">MHGIIPAAVLAIAGLAQAEWVKFNNSDLFPDVTYQGFQSDNPVTIAGSRNLQDSPPKYPSPWGEGHGEWADAYEKARAFVHQLTLEEKVNLTTGTGWKMDRCVGQTGSIPRLGFHSLCLQDSPNGVRLTDFVSVFPSGVNLAATWSRELVHSIGHAMGEEHRGKGVDMQLGPVVGPMGRAPEAGRSWEGFGPDPYLSGILASEAIQGMHSAGVMSSLKHAIAYEQGHFRLPYESVEMGWNITAPYSSNLDDVTMHELYLWPFADAIRAGAASVMCSYNQVNNSNGCQNSYVLNHLIKNELGFQGFVVSDWYGTWSGVSSILAGLDMSMPGVPEMQDQYSGRSFWGANLTVAVLNGSVPTWRLDDAVTRIVAAWYFVGRDEANETLSFSTWTKDTYGPAHYAIGDGLIHLNEHRDVRGNHSNLVREAGAKSTVLLKNTNGALPLTGKEKLTATFGEDAGPNIRGPNSCKQHACDEGTLAVGWGSGAPDFASLVTPDTAIQNEVSKFGGAYESILTNYASEQIDTLARRADVALVFVNSDSGEGQMVANNYGDRNNLTLWKGGDELVKRVSSSCPNTIVVVHSTGPVLLEEIKQNPNVTALLWAGLPGDQTGNAITDVLYGRVNPGAKLPFTVGVARKDWGTDVLYAPNNGILAPQANFQEGIFTDYRGFDKHNITPTYEFGYGLSYTSFSYSNLRVTKRPVREYTATQGYTSAAPNLSRSDVSSNPANHLFPSNFSMVPLYIYPWLNTTDLASASGDRYYGSNEFIPPGAQDSSPQPLAAAGGAPGGNPALWDIVYTVEATITNEGEVEGDEIPQLYISLGGPYDAPLLLRGFDRLSIQPGRSSTFQADIRRKDIMNWDTVAQDWYVSGYQKKVYVGSSSRNLPLSATLA</sequence>
<dbReference type="InterPro" id="IPR026891">
    <property type="entry name" value="Fn3-like"/>
</dbReference>
<dbReference type="STRING" id="2070753.A0A3A2ZNN1"/>
<keyword evidence="9 12" id="KW-0119">Carbohydrate metabolism</keyword>
<dbReference type="InterPro" id="IPR013783">
    <property type="entry name" value="Ig-like_fold"/>
</dbReference>
<organism evidence="15 16">
    <name type="scientific">Aspergillus sclerotialis</name>
    <dbReference type="NCBI Taxonomy" id="2070753"/>
    <lineage>
        <taxon>Eukaryota</taxon>
        <taxon>Fungi</taxon>
        <taxon>Dikarya</taxon>
        <taxon>Ascomycota</taxon>
        <taxon>Pezizomycotina</taxon>
        <taxon>Eurotiomycetes</taxon>
        <taxon>Eurotiomycetidae</taxon>
        <taxon>Eurotiales</taxon>
        <taxon>Aspergillaceae</taxon>
        <taxon>Aspergillus</taxon>
        <taxon>Aspergillus subgen. Polypaecilum</taxon>
    </lineage>
</organism>
<dbReference type="UniPathway" id="UPA00696"/>
<dbReference type="SUPFAM" id="SSF51445">
    <property type="entry name" value="(Trans)glycosidases"/>
    <property type="match status" value="1"/>
</dbReference>
<feature type="domain" description="Fibronectin type III-like" evidence="14">
    <location>
        <begin position="811"/>
        <end position="879"/>
    </location>
</feature>
<dbReference type="Gene3D" id="3.40.50.1700">
    <property type="entry name" value="Glycoside hydrolase family 3 C-terminal domain"/>
    <property type="match status" value="1"/>
</dbReference>
<comment type="similarity">
    <text evidence="3 12">Belongs to the glycosyl hydrolase 3 family.</text>
</comment>
<dbReference type="Pfam" id="PF00933">
    <property type="entry name" value="Glyco_hydro_3"/>
    <property type="match status" value="1"/>
</dbReference>
<protein>
    <recommendedName>
        <fullName evidence="4 12">beta-glucosidase</fullName>
        <ecNumber evidence="4 12">3.2.1.21</ecNumber>
    </recommendedName>
</protein>
<evidence type="ECO:0000313" key="16">
    <source>
        <dbReference type="Proteomes" id="UP000266188"/>
    </source>
</evidence>
<keyword evidence="10 12" id="KW-0326">Glycosidase</keyword>
<dbReference type="FunFam" id="3.40.50.1700:FF:000003">
    <property type="entry name" value="Probable beta-glucosidase"/>
    <property type="match status" value="1"/>
</dbReference>
<evidence type="ECO:0000259" key="14">
    <source>
        <dbReference type="SMART" id="SM01217"/>
    </source>
</evidence>
<dbReference type="EMBL" id="MVGC01000262">
    <property type="protein sequence ID" value="RJE20974.1"/>
    <property type="molecule type" value="Genomic_DNA"/>
</dbReference>
<dbReference type="Proteomes" id="UP000266188">
    <property type="component" value="Unassembled WGS sequence"/>
</dbReference>
<dbReference type="AlphaFoldDB" id="A0A3A2ZNN1"/>
<evidence type="ECO:0000256" key="10">
    <source>
        <dbReference type="ARBA" id="ARBA00023295"/>
    </source>
</evidence>
<evidence type="ECO:0000256" key="7">
    <source>
        <dbReference type="ARBA" id="ARBA00023001"/>
    </source>
</evidence>
<dbReference type="InterPro" id="IPR017853">
    <property type="entry name" value="GH"/>
</dbReference>
<dbReference type="GO" id="GO:0030245">
    <property type="term" value="P:cellulose catabolic process"/>
    <property type="evidence" value="ECO:0007669"/>
    <property type="project" value="UniProtKB-UniPathway"/>
</dbReference>
<dbReference type="InterPro" id="IPR002772">
    <property type="entry name" value="Glyco_hydro_3_C"/>
</dbReference>
<keyword evidence="6 12" id="KW-0378">Hydrolase</keyword>
<evidence type="ECO:0000256" key="2">
    <source>
        <dbReference type="ARBA" id="ARBA00004987"/>
    </source>
</evidence>
<keyword evidence="5 13" id="KW-0732">Signal</keyword>
<dbReference type="InterPro" id="IPR036881">
    <property type="entry name" value="Glyco_hydro_3_C_sf"/>
</dbReference>
<evidence type="ECO:0000313" key="15">
    <source>
        <dbReference type="EMBL" id="RJE20974.1"/>
    </source>
</evidence>
<proteinExistence type="inferred from homology"/>
<dbReference type="Pfam" id="PF14310">
    <property type="entry name" value="Fn3-like"/>
    <property type="match status" value="1"/>
</dbReference>
<dbReference type="PROSITE" id="PS00775">
    <property type="entry name" value="GLYCOSYL_HYDROL_F3"/>
    <property type="match status" value="1"/>
</dbReference>
<dbReference type="OrthoDB" id="416222at2759"/>
<dbReference type="Gene3D" id="3.20.20.300">
    <property type="entry name" value="Glycoside hydrolase, family 3, N-terminal domain"/>
    <property type="match status" value="1"/>
</dbReference>
<evidence type="ECO:0000256" key="12">
    <source>
        <dbReference type="RuleBase" id="RU361161"/>
    </source>
</evidence>
<dbReference type="Gene3D" id="2.60.40.10">
    <property type="entry name" value="Immunoglobulins"/>
    <property type="match status" value="1"/>
</dbReference>
<evidence type="ECO:0000256" key="6">
    <source>
        <dbReference type="ARBA" id="ARBA00022801"/>
    </source>
</evidence>
<comment type="caution">
    <text evidence="15">The sequence shown here is derived from an EMBL/GenBank/DDBJ whole genome shotgun (WGS) entry which is preliminary data.</text>
</comment>
<evidence type="ECO:0000256" key="1">
    <source>
        <dbReference type="ARBA" id="ARBA00000448"/>
    </source>
</evidence>
<dbReference type="InterPro" id="IPR019800">
    <property type="entry name" value="Glyco_hydro_3_AS"/>
</dbReference>
<keyword evidence="16" id="KW-1185">Reference proteome</keyword>
<dbReference type="SMART" id="SM01217">
    <property type="entry name" value="Fn3_like"/>
    <property type="match status" value="1"/>
</dbReference>
<comment type="pathway">
    <text evidence="2 12">Glycan metabolism; cellulose degradation.</text>
</comment>
<evidence type="ECO:0000256" key="3">
    <source>
        <dbReference type="ARBA" id="ARBA00005336"/>
    </source>
</evidence>
<evidence type="ECO:0000256" key="5">
    <source>
        <dbReference type="ARBA" id="ARBA00022729"/>
    </source>
</evidence>
<dbReference type="FunFam" id="3.20.20.300:FF:000002">
    <property type="entry name" value="Probable beta-glucosidase"/>
    <property type="match status" value="1"/>
</dbReference>
<evidence type="ECO:0000256" key="8">
    <source>
        <dbReference type="ARBA" id="ARBA00023180"/>
    </source>
</evidence>
<evidence type="ECO:0000256" key="11">
    <source>
        <dbReference type="ARBA" id="ARBA00023326"/>
    </source>
</evidence>
<evidence type="ECO:0000256" key="13">
    <source>
        <dbReference type="SAM" id="SignalP"/>
    </source>
</evidence>
<dbReference type="PANTHER" id="PTHR42715">
    <property type="entry name" value="BETA-GLUCOSIDASE"/>
    <property type="match status" value="1"/>
</dbReference>
<dbReference type="Pfam" id="PF01915">
    <property type="entry name" value="Glyco_hydro_3_C"/>
    <property type="match status" value="1"/>
</dbReference>
<name>A0A3A2ZNN1_9EURO</name>
<keyword evidence="11 12" id="KW-0624">Polysaccharide degradation</keyword>
<keyword evidence="8" id="KW-0325">Glycoprotein</keyword>
<dbReference type="InterPro" id="IPR050288">
    <property type="entry name" value="Cellulose_deg_GH3"/>
</dbReference>
<dbReference type="GO" id="GO:0008422">
    <property type="term" value="F:beta-glucosidase activity"/>
    <property type="evidence" value="ECO:0007669"/>
    <property type="project" value="UniProtKB-EC"/>
</dbReference>
<keyword evidence="7" id="KW-0136">Cellulose degradation</keyword>
<dbReference type="PANTHER" id="PTHR42715:SF29">
    <property type="entry name" value="BETA-GLUCOSIDASE A-RELATED"/>
    <property type="match status" value="1"/>
</dbReference>
<dbReference type="EC" id="3.2.1.21" evidence="4 12"/>
<dbReference type="InterPro" id="IPR001764">
    <property type="entry name" value="Glyco_hydro_3_N"/>
</dbReference>
<comment type="catalytic activity">
    <reaction evidence="1 12">
        <text>Hydrolysis of terminal, non-reducing beta-D-glucosyl residues with release of beta-D-glucose.</text>
        <dbReference type="EC" id="3.2.1.21"/>
    </reaction>
</comment>
<reference evidence="16" key="1">
    <citation type="submission" date="2017-02" db="EMBL/GenBank/DDBJ databases">
        <authorList>
            <person name="Tafer H."/>
            <person name="Lopandic K."/>
        </authorList>
    </citation>
    <scope>NUCLEOTIDE SEQUENCE [LARGE SCALE GENOMIC DNA]</scope>
    <source>
        <strain evidence="16">CBS 366.77</strain>
    </source>
</reference>
<feature type="signal peptide" evidence="13">
    <location>
        <begin position="1"/>
        <end position="18"/>
    </location>
</feature>
<evidence type="ECO:0000256" key="9">
    <source>
        <dbReference type="ARBA" id="ARBA00023277"/>
    </source>
</evidence>
<dbReference type="SUPFAM" id="SSF52279">
    <property type="entry name" value="Beta-D-glucan exohydrolase, C-terminal domain"/>
    <property type="match status" value="1"/>
</dbReference>
<dbReference type="InterPro" id="IPR036962">
    <property type="entry name" value="Glyco_hydro_3_N_sf"/>
</dbReference>